<reference evidence="9 10" key="1">
    <citation type="journal article" date="2023" name="BMC Biol.">
        <title>The compact genome of the sponge Oopsacas minuta (Hexactinellida) is lacking key metazoan core genes.</title>
        <authorList>
            <person name="Santini S."/>
            <person name="Schenkelaars Q."/>
            <person name="Jourda C."/>
            <person name="Duchesne M."/>
            <person name="Belahbib H."/>
            <person name="Rocher C."/>
            <person name="Selva M."/>
            <person name="Riesgo A."/>
            <person name="Vervoort M."/>
            <person name="Leys S.P."/>
            <person name="Kodjabachian L."/>
            <person name="Le Bivic A."/>
            <person name="Borchiellini C."/>
            <person name="Claverie J.M."/>
            <person name="Renard E."/>
        </authorList>
    </citation>
    <scope>NUCLEOTIDE SEQUENCE [LARGE SCALE GENOMIC DNA]</scope>
    <source>
        <strain evidence="9">SPO-2</strain>
    </source>
</reference>
<evidence type="ECO:0000256" key="7">
    <source>
        <dbReference type="RuleBase" id="RU000477"/>
    </source>
</evidence>
<dbReference type="InterPro" id="IPR022357">
    <property type="entry name" value="MIP_CS"/>
</dbReference>
<keyword evidence="5 8" id="KW-1133">Transmembrane helix</keyword>
<gene>
    <name evidence="9" type="ORF">LOD99_8313</name>
</gene>
<dbReference type="AlphaFoldDB" id="A0AAV7JGG8"/>
<evidence type="ECO:0000256" key="2">
    <source>
        <dbReference type="ARBA" id="ARBA00006175"/>
    </source>
</evidence>
<dbReference type="EMBL" id="JAKMXF010000334">
    <property type="protein sequence ID" value="KAI6647985.1"/>
    <property type="molecule type" value="Genomic_DNA"/>
</dbReference>
<dbReference type="SUPFAM" id="SSF81338">
    <property type="entry name" value="Aquaporin-like"/>
    <property type="match status" value="1"/>
</dbReference>
<feature type="transmembrane region" description="Helical" evidence="8">
    <location>
        <begin position="84"/>
        <end position="104"/>
    </location>
</feature>
<comment type="caution">
    <text evidence="9">The sequence shown here is derived from an EMBL/GenBank/DDBJ whole genome shotgun (WGS) entry which is preliminary data.</text>
</comment>
<feature type="transmembrane region" description="Helical" evidence="8">
    <location>
        <begin position="49"/>
        <end position="72"/>
    </location>
</feature>
<dbReference type="Proteomes" id="UP001165289">
    <property type="component" value="Unassembled WGS sequence"/>
</dbReference>
<feature type="transmembrane region" description="Helical" evidence="8">
    <location>
        <begin position="264"/>
        <end position="287"/>
    </location>
</feature>
<comment type="subcellular location">
    <subcellularLocation>
        <location evidence="1">Membrane</location>
        <topology evidence="1">Multi-pass membrane protein</topology>
    </subcellularLocation>
</comment>
<keyword evidence="4 7" id="KW-0812">Transmembrane</keyword>
<evidence type="ECO:0000256" key="8">
    <source>
        <dbReference type="SAM" id="Phobius"/>
    </source>
</evidence>
<dbReference type="PROSITE" id="PS00221">
    <property type="entry name" value="MIP"/>
    <property type="match status" value="1"/>
</dbReference>
<dbReference type="InterPro" id="IPR023271">
    <property type="entry name" value="Aquaporin-like"/>
</dbReference>
<dbReference type="GO" id="GO:0015254">
    <property type="term" value="F:glycerol channel activity"/>
    <property type="evidence" value="ECO:0007669"/>
    <property type="project" value="TreeGrafter"/>
</dbReference>
<sequence>MEVLPSVKYEDRPQRFVVFPYNFPSILWYPGKLFEWAWKKVIHFIGHDYLAEFFGTFIFITYAIGGAAQAFFIGNSITDWIGGAWAAAIGITFGLFVSMGVSGGHLNPSISLGLAFVGKFPWWKVPFYCIAQVLGAFMAALVNYLYYFDALNNYDGGIHVFNGVNETYRIWTTNPQPDVSNLNHFWDQFFSAFLLQFLILAVVDRPNTGLIEYLRPIGVGLIIFSLGVSFSYNCGGAANPIRDFPPRCFAACIWGAGIFRVHDYYFWVPVIAPLIGAPLGALTYVFFIETHNYPAMRPTLKKQVEVGSSKCIEATE</sequence>
<organism evidence="9 10">
    <name type="scientific">Oopsacas minuta</name>
    <dbReference type="NCBI Taxonomy" id="111878"/>
    <lineage>
        <taxon>Eukaryota</taxon>
        <taxon>Metazoa</taxon>
        <taxon>Porifera</taxon>
        <taxon>Hexactinellida</taxon>
        <taxon>Hexasterophora</taxon>
        <taxon>Lyssacinosida</taxon>
        <taxon>Leucopsacidae</taxon>
        <taxon>Oopsacas</taxon>
    </lineage>
</organism>
<feature type="transmembrane region" description="Helical" evidence="8">
    <location>
        <begin position="185"/>
        <end position="203"/>
    </location>
</feature>
<evidence type="ECO:0000256" key="6">
    <source>
        <dbReference type="ARBA" id="ARBA00023136"/>
    </source>
</evidence>
<evidence type="ECO:0000313" key="9">
    <source>
        <dbReference type="EMBL" id="KAI6647985.1"/>
    </source>
</evidence>
<name>A0AAV7JGG8_9METZ</name>
<protein>
    <submittedName>
        <fullName evidence="9">Aquaporin-9-like</fullName>
    </submittedName>
</protein>
<dbReference type="Gene3D" id="1.20.1080.10">
    <property type="entry name" value="Glycerol uptake facilitator protein"/>
    <property type="match status" value="1"/>
</dbReference>
<dbReference type="PANTHER" id="PTHR43829">
    <property type="entry name" value="AQUAPORIN OR AQUAGLYCEROPORIN RELATED"/>
    <property type="match status" value="1"/>
</dbReference>
<keyword evidence="3 7" id="KW-0813">Transport</keyword>
<evidence type="ECO:0000256" key="1">
    <source>
        <dbReference type="ARBA" id="ARBA00004141"/>
    </source>
</evidence>
<dbReference type="PANTHER" id="PTHR43829:SF9">
    <property type="entry name" value="AQUAPORIN-9"/>
    <property type="match status" value="1"/>
</dbReference>
<dbReference type="InterPro" id="IPR050363">
    <property type="entry name" value="MIP/Aquaporin"/>
</dbReference>
<comment type="similarity">
    <text evidence="2 7">Belongs to the MIP/aquaporin (TC 1.A.8) family.</text>
</comment>
<evidence type="ECO:0000313" key="10">
    <source>
        <dbReference type="Proteomes" id="UP001165289"/>
    </source>
</evidence>
<dbReference type="InterPro" id="IPR000425">
    <property type="entry name" value="MIP"/>
</dbReference>
<proteinExistence type="inferred from homology"/>
<evidence type="ECO:0000256" key="5">
    <source>
        <dbReference type="ARBA" id="ARBA00022989"/>
    </source>
</evidence>
<feature type="transmembrane region" description="Helical" evidence="8">
    <location>
        <begin position="125"/>
        <end position="147"/>
    </location>
</feature>
<evidence type="ECO:0000256" key="3">
    <source>
        <dbReference type="ARBA" id="ARBA00022448"/>
    </source>
</evidence>
<accession>A0AAV7JGG8</accession>
<keyword evidence="10" id="KW-1185">Reference proteome</keyword>
<feature type="transmembrane region" description="Helical" evidence="8">
    <location>
        <begin position="210"/>
        <end position="232"/>
    </location>
</feature>
<dbReference type="GO" id="GO:0005886">
    <property type="term" value="C:plasma membrane"/>
    <property type="evidence" value="ECO:0007669"/>
    <property type="project" value="TreeGrafter"/>
</dbReference>
<evidence type="ECO:0000256" key="4">
    <source>
        <dbReference type="ARBA" id="ARBA00022692"/>
    </source>
</evidence>
<dbReference type="Pfam" id="PF00230">
    <property type="entry name" value="MIP"/>
    <property type="match status" value="1"/>
</dbReference>
<keyword evidence="6 8" id="KW-0472">Membrane</keyword>
<dbReference type="GO" id="GO:0015250">
    <property type="term" value="F:water channel activity"/>
    <property type="evidence" value="ECO:0007669"/>
    <property type="project" value="TreeGrafter"/>
</dbReference>
<dbReference type="PRINTS" id="PR00783">
    <property type="entry name" value="MINTRINSICP"/>
</dbReference>